<dbReference type="AlphaFoldDB" id="Q02D99"/>
<dbReference type="InParanoid" id="Q02D99"/>
<gene>
    <name evidence="1" type="ordered locus">Acid_0949</name>
</gene>
<dbReference type="SUPFAM" id="SSF50494">
    <property type="entry name" value="Trypsin-like serine proteases"/>
    <property type="match status" value="1"/>
</dbReference>
<reference evidence="1" key="1">
    <citation type="submission" date="2006-10" db="EMBL/GenBank/DDBJ databases">
        <title>Complete sequence of Solibacter usitatus Ellin6076.</title>
        <authorList>
            <consortium name="US DOE Joint Genome Institute"/>
            <person name="Copeland A."/>
            <person name="Lucas S."/>
            <person name="Lapidus A."/>
            <person name="Barry K."/>
            <person name="Detter J.C."/>
            <person name="Glavina del Rio T."/>
            <person name="Hammon N."/>
            <person name="Israni S."/>
            <person name="Dalin E."/>
            <person name="Tice H."/>
            <person name="Pitluck S."/>
            <person name="Thompson L.S."/>
            <person name="Brettin T."/>
            <person name="Bruce D."/>
            <person name="Han C."/>
            <person name="Tapia R."/>
            <person name="Gilna P."/>
            <person name="Schmutz J."/>
            <person name="Larimer F."/>
            <person name="Land M."/>
            <person name="Hauser L."/>
            <person name="Kyrpides N."/>
            <person name="Mikhailova N."/>
            <person name="Janssen P.H."/>
            <person name="Kuske C.R."/>
            <person name="Richardson P."/>
        </authorList>
    </citation>
    <scope>NUCLEOTIDE SEQUENCE</scope>
    <source>
        <strain evidence="1">Ellin6076</strain>
    </source>
</reference>
<protein>
    <submittedName>
        <fullName evidence="1">Uncharacterized protein</fullName>
    </submittedName>
</protein>
<dbReference type="EMBL" id="CP000473">
    <property type="protein sequence ID" value="ABJ81948.1"/>
    <property type="molecule type" value="Genomic_DNA"/>
</dbReference>
<dbReference type="HOGENOM" id="CLU_061991_0_0_0"/>
<dbReference type="KEGG" id="sus:Acid_0949"/>
<dbReference type="STRING" id="234267.Acid_0949"/>
<organism evidence="1">
    <name type="scientific">Solibacter usitatus (strain Ellin6076)</name>
    <dbReference type="NCBI Taxonomy" id="234267"/>
    <lineage>
        <taxon>Bacteria</taxon>
        <taxon>Pseudomonadati</taxon>
        <taxon>Acidobacteriota</taxon>
        <taxon>Terriglobia</taxon>
        <taxon>Bryobacterales</taxon>
        <taxon>Solibacteraceae</taxon>
        <taxon>Candidatus Solibacter</taxon>
    </lineage>
</organism>
<dbReference type="OrthoDB" id="128675at2"/>
<dbReference type="eggNOG" id="COG0265">
    <property type="taxonomic scope" value="Bacteria"/>
</dbReference>
<name>Q02D99_SOLUE</name>
<dbReference type="InterPro" id="IPR009003">
    <property type="entry name" value="Peptidase_S1_PA"/>
</dbReference>
<sequence length="338" mass="35463">MNGQSTSTQLDQLHSAKAEAVARYLKPNGNIVGVGISQKLIDNTPTDCVRIYVVLRQDESAIPASQLVPKGTTINGVPVDVIEVGPFGKNGQKPIKDDGTTTQMGSPIRVKTAATNVNEGKRGTLGAVVTDGEAYYILGCNHVLAVNGRVPADPDLARVVSGEFVGVEAPLASPDEFVPLLRNTANAADCAIARLKDRDSVPATFPEGTVRLVSPEAARLEFGMPVHKFGAGTGLTSGFIVDTDVDLYVDYSFGTFLFEHQIVIQSSEDSLEFATGGDSGSMVIAGAGEQEGRATALIFAASGTFAVACPFYTVLSELAAQLKKVSRPPVSLVVPVQN</sequence>
<accession>Q02D99</accession>
<evidence type="ECO:0000313" key="1">
    <source>
        <dbReference type="EMBL" id="ABJ81948.1"/>
    </source>
</evidence>
<proteinExistence type="predicted"/>